<dbReference type="AlphaFoldDB" id="A0A532V6N1"/>
<gene>
    <name evidence="2" type="ORF">CEE36_06170</name>
</gene>
<dbReference type="EMBL" id="NJBO01000008">
    <property type="protein sequence ID" value="TKJ42848.1"/>
    <property type="molecule type" value="Genomic_DNA"/>
</dbReference>
<feature type="domain" description="NAD-dependent epimerase/dehydratase" evidence="1">
    <location>
        <begin position="5"/>
        <end position="214"/>
    </location>
</feature>
<evidence type="ECO:0000313" key="3">
    <source>
        <dbReference type="Proteomes" id="UP000317778"/>
    </source>
</evidence>
<reference evidence="2 3" key="1">
    <citation type="submission" date="2017-06" db="EMBL/GenBank/DDBJ databases">
        <title>Novel microbial phyla capable of carbon fixation and sulfur reduction in deep-sea sediments.</title>
        <authorList>
            <person name="Huang J."/>
            <person name="Baker B."/>
            <person name="Wang Y."/>
        </authorList>
    </citation>
    <scope>NUCLEOTIDE SEQUENCE [LARGE SCALE GENOMIC DNA]</scope>
    <source>
        <strain evidence="2">B3_TA06</strain>
    </source>
</reference>
<dbReference type="InterPro" id="IPR051783">
    <property type="entry name" value="NAD(P)-dependent_oxidoreduct"/>
</dbReference>
<protein>
    <recommendedName>
        <fullName evidence="1">NAD-dependent epimerase/dehydratase domain-containing protein</fullName>
    </recommendedName>
</protein>
<dbReference type="Proteomes" id="UP000317778">
    <property type="component" value="Unassembled WGS sequence"/>
</dbReference>
<dbReference type="InterPro" id="IPR036291">
    <property type="entry name" value="NAD(P)-bd_dom_sf"/>
</dbReference>
<dbReference type="InterPro" id="IPR001509">
    <property type="entry name" value="Epimerase_deHydtase"/>
</dbReference>
<sequence length="323" mass="36195">MTKKILITGASGFLGSHVCEAAHDAGYEVHALIRSTSSRQWLKHHWLNIHVVNLDELTGLSGVLKGMYAVIHNAGALPGSTREELIRVNVDATRIVAQEAVNAGVRRFVFASSRSAGGANLGSFLKTEDEPDGPTWGYGGSKKRAEEVLRSFREKMDIVSMRYVTIYGPRNRHLLRLFKMLSGSVVPIMGFRPIYMPMVYVINAASAAVAALKAQVKSGVFYYISDGVEYTIDTLYDFISDALGKRGMRVRVPLWVASSAAWWMNRIMKKGTGFSPDVIKERRSRYRLVSCERARRELGWRPTVMPKEGFAETVAWYRKQGWL</sequence>
<evidence type="ECO:0000259" key="1">
    <source>
        <dbReference type="Pfam" id="PF01370"/>
    </source>
</evidence>
<dbReference type="PANTHER" id="PTHR48079">
    <property type="entry name" value="PROTEIN YEEZ"/>
    <property type="match status" value="1"/>
</dbReference>
<name>A0A532V6N1_UNCT6</name>
<dbReference type="GO" id="GO:0004029">
    <property type="term" value="F:aldehyde dehydrogenase (NAD+) activity"/>
    <property type="evidence" value="ECO:0007669"/>
    <property type="project" value="TreeGrafter"/>
</dbReference>
<dbReference type="SUPFAM" id="SSF51735">
    <property type="entry name" value="NAD(P)-binding Rossmann-fold domains"/>
    <property type="match status" value="1"/>
</dbReference>
<dbReference type="Pfam" id="PF01370">
    <property type="entry name" value="Epimerase"/>
    <property type="match status" value="1"/>
</dbReference>
<dbReference type="PANTHER" id="PTHR48079:SF6">
    <property type="entry name" value="NAD(P)-BINDING DOMAIN-CONTAINING PROTEIN-RELATED"/>
    <property type="match status" value="1"/>
</dbReference>
<organism evidence="2 3">
    <name type="scientific">candidate division TA06 bacterium B3_TA06</name>
    <dbReference type="NCBI Taxonomy" id="2012487"/>
    <lineage>
        <taxon>Bacteria</taxon>
        <taxon>Bacteria division TA06</taxon>
    </lineage>
</organism>
<evidence type="ECO:0000313" key="2">
    <source>
        <dbReference type="EMBL" id="TKJ42848.1"/>
    </source>
</evidence>
<proteinExistence type="predicted"/>
<accession>A0A532V6N1</accession>
<dbReference type="Gene3D" id="3.40.50.720">
    <property type="entry name" value="NAD(P)-binding Rossmann-like Domain"/>
    <property type="match status" value="1"/>
</dbReference>
<comment type="caution">
    <text evidence="2">The sequence shown here is derived from an EMBL/GenBank/DDBJ whole genome shotgun (WGS) entry which is preliminary data.</text>
</comment>
<dbReference type="GO" id="GO:0005737">
    <property type="term" value="C:cytoplasm"/>
    <property type="evidence" value="ECO:0007669"/>
    <property type="project" value="TreeGrafter"/>
</dbReference>